<keyword evidence="1" id="KW-0614">Plasmid</keyword>
<dbReference type="AlphaFoldDB" id="A0A449AHA7"/>
<dbReference type="RefSeq" id="WP_129720362.1">
    <property type="nucleotide sequence ID" value="NZ_LR214984.1"/>
</dbReference>
<organism evidence="1 2">
    <name type="scientific">Mycoplasmopsis cynos</name>
    <dbReference type="NCBI Taxonomy" id="171284"/>
    <lineage>
        <taxon>Bacteria</taxon>
        <taxon>Bacillati</taxon>
        <taxon>Mycoplasmatota</taxon>
        <taxon>Mycoplasmoidales</taxon>
        <taxon>Metamycoplasmataceae</taxon>
        <taxon>Mycoplasmopsis</taxon>
    </lineage>
</organism>
<name>A0A449AHA7_9BACT</name>
<reference evidence="1 2" key="1">
    <citation type="submission" date="2019-01" db="EMBL/GenBank/DDBJ databases">
        <authorList>
            <consortium name="Pathogen Informatics"/>
        </authorList>
    </citation>
    <scope>NUCLEOTIDE SEQUENCE [LARGE SCALE GENOMIC DNA]</scope>
    <source>
        <strain evidence="1 2">NCTC10142</strain>
        <plasmid evidence="2">11</plasmid>
    </source>
</reference>
<dbReference type="EMBL" id="LR214984">
    <property type="protein sequence ID" value="VEU64337.1"/>
    <property type="molecule type" value="Genomic_DNA"/>
</dbReference>
<sequence>MKKFIMNKVISYSDFKNDNKSEELLSKSYKHNISHNFNNLTGTFSYTIKKTFDSYLDSIIPGSNDEKIIKKLIKNTMQKIKMIIIKTFLMLR</sequence>
<dbReference type="Proteomes" id="UP000289506">
    <property type="component" value="Plasmid 11"/>
</dbReference>
<accession>A0A449AHA7</accession>
<evidence type="ECO:0000313" key="2">
    <source>
        <dbReference type="Proteomes" id="UP000289506"/>
    </source>
</evidence>
<protein>
    <submittedName>
        <fullName evidence="1">Uncharacterized protein</fullName>
    </submittedName>
</protein>
<gene>
    <name evidence="1" type="ORF">NCTC10142_00077</name>
</gene>
<proteinExistence type="predicted"/>
<evidence type="ECO:0000313" key="1">
    <source>
        <dbReference type="EMBL" id="VEU64337.1"/>
    </source>
</evidence>
<geneLocation type="plasmid" evidence="1 2">
    <name>11</name>
</geneLocation>